<dbReference type="OrthoDB" id="9780267at2"/>
<evidence type="ECO:0000313" key="4">
    <source>
        <dbReference type="Proteomes" id="UP000216998"/>
    </source>
</evidence>
<accession>A0A255Z423</accession>
<keyword evidence="2" id="KW-0812">Transmembrane</keyword>
<evidence type="ECO:0000256" key="1">
    <source>
        <dbReference type="SAM" id="MobiDB-lite"/>
    </source>
</evidence>
<dbReference type="AlphaFoldDB" id="A0A255Z423"/>
<sequence length="258" mass="27471">MGDGKDGRRLRGLALFSGLHLTLAARLKAYLFTGILVTAPISITLYLAWLVVDGVDRLVDNLLPAAYRPDQLLPFTLPGLGLLLLLVFLILVGMVSAGMVGSLMVRLGEALVGRMPVLRGIYTAVKQVFETVLAQKSDAFREVVLVEFPRKDAWSIAFVTGTTRGEVAQVLEGGDTMVNVFVPTTPNPTSGYLIFVPRTALKILRMSVEDGLKLVVSGGLVAPGDAAVASSPPRRQPPLAATGTLPGTVTIKPPEKTQ</sequence>
<name>A0A255Z423_9PROT</name>
<evidence type="ECO:0000256" key="2">
    <source>
        <dbReference type="SAM" id="Phobius"/>
    </source>
</evidence>
<dbReference type="Proteomes" id="UP000216998">
    <property type="component" value="Unassembled WGS sequence"/>
</dbReference>
<proteinExistence type="predicted"/>
<reference evidence="3 4" key="1">
    <citation type="submission" date="2017-07" db="EMBL/GenBank/DDBJ databases">
        <title>Niveispirillum cyanobacteriorum sp. nov., isolated from cyanobacterial aggregates in a eutrophic lake.</title>
        <authorList>
            <person name="Cai H."/>
        </authorList>
    </citation>
    <scope>NUCLEOTIDE SEQUENCE [LARGE SCALE GENOMIC DNA]</scope>
    <source>
        <strain evidence="4">TH1-14</strain>
    </source>
</reference>
<dbReference type="InterPro" id="IPR007462">
    <property type="entry name" value="COV1-like"/>
</dbReference>
<keyword evidence="2" id="KW-1133">Transmembrane helix</keyword>
<keyword evidence="4" id="KW-1185">Reference proteome</keyword>
<dbReference type="EMBL" id="NOXU01000023">
    <property type="protein sequence ID" value="OYQ36263.1"/>
    <property type="molecule type" value="Genomic_DNA"/>
</dbReference>
<feature type="transmembrane region" description="Helical" evidence="2">
    <location>
        <begin position="29"/>
        <end position="52"/>
    </location>
</feature>
<dbReference type="PANTHER" id="PTHR31876:SF26">
    <property type="entry name" value="PROTEIN LIKE COV 2"/>
    <property type="match status" value="1"/>
</dbReference>
<organism evidence="3 4">
    <name type="scientific">Niveispirillum lacus</name>
    <dbReference type="NCBI Taxonomy" id="1981099"/>
    <lineage>
        <taxon>Bacteria</taxon>
        <taxon>Pseudomonadati</taxon>
        <taxon>Pseudomonadota</taxon>
        <taxon>Alphaproteobacteria</taxon>
        <taxon>Rhodospirillales</taxon>
        <taxon>Azospirillaceae</taxon>
        <taxon>Niveispirillum</taxon>
    </lineage>
</organism>
<protein>
    <recommendedName>
        <fullName evidence="5">DUF502 domain-containing protein</fullName>
    </recommendedName>
</protein>
<keyword evidence="2" id="KW-0472">Membrane</keyword>
<gene>
    <name evidence="3" type="ORF">CHU95_05620</name>
</gene>
<evidence type="ECO:0008006" key="5">
    <source>
        <dbReference type="Google" id="ProtNLM"/>
    </source>
</evidence>
<dbReference type="RefSeq" id="WP_094454575.1">
    <property type="nucleotide sequence ID" value="NZ_NOXU01000023.1"/>
</dbReference>
<dbReference type="Pfam" id="PF04367">
    <property type="entry name" value="DUF502"/>
    <property type="match status" value="1"/>
</dbReference>
<comment type="caution">
    <text evidence="3">The sequence shown here is derived from an EMBL/GenBank/DDBJ whole genome shotgun (WGS) entry which is preliminary data.</text>
</comment>
<feature type="transmembrane region" description="Helical" evidence="2">
    <location>
        <begin position="72"/>
        <end position="105"/>
    </location>
</feature>
<evidence type="ECO:0000313" key="3">
    <source>
        <dbReference type="EMBL" id="OYQ36263.1"/>
    </source>
</evidence>
<feature type="region of interest" description="Disordered" evidence="1">
    <location>
        <begin position="226"/>
        <end position="258"/>
    </location>
</feature>
<dbReference type="PANTHER" id="PTHR31876">
    <property type="entry name" value="COV-LIKE PROTEIN 1"/>
    <property type="match status" value="1"/>
</dbReference>